<dbReference type="InterPro" id="IPR036390">
    <property type="entry name" value="WH_DNA-bd_sf"/>
</dbReference>
<dbReference type="Gene3D" id="1.10.10.10">
    <property type="entry name" value="Winged helix-like DNA-binding domain superfamily/Winged helix DNA-binding domain"/>
    <property type="match status" value="1"/>
</dbReference>
<evidence type="ECO:0000313" key="2">
    <source>
        <dbReference type="Proteomes" id="UP000476837"/>
    </source>
</evidence>
<name>A0A6L3AZ31_AZOBR</name>
<dbReference type="AlphaFoldDB" id="A0A6L3AZ31"/>
<dbReference type="Proteomes" id="UP000476837">
    <property type="component" value="Unassembled WGS sequence"/>
</dbReference>
<evidence type="ECO:0000313" key="1">
    <source>
        <dbReference type="EMBL" id="KAA0684528.1"/>
    </source>
</evidence>
<accession>A0A6L3AZ31</accession>
<protein>
    <submittedName>
        <fullName evidence="1">Uncharacterized protein</fullName>
    </submittedName>
</protein>
<dbReference type="RefSeq" id="WP_149166062.1">
    <property type="nucleotide sequence ID" value="NZ_QOKV01000011.1"/>
</dbReference>
<gene>
    <name evidence="1" type="ORF">DS837_18165</name>
</gene>
<dbReference type="SUPFAM" id="SSF46785">
    <property type="entry name" value="Winged helix' DNA-binding domain"/>
    <property type="match status" value="1"/>
</dbReference>
<dbReference type="InterPro" id="IPR036388">
    <property type="entry name" value="WH-like_DNA-bd_sf"/>
</dbReference>
<dbReference type="EMBL" id="QOKV01000011">
    <property type="protein sequence ID" value="KAA0684528.1"/>
    <property type="molecule type" value="Genomic_DNA"/>
</dbReference>
<proteinExistence type="predicted"/>
<comment type="caution">
    <text evidence="1">The sequence shown here is derived from an EMBL/GenBank/DDBJ whole genome shotgun (WGS) entry which is preliminary data.</text>
</comment>
<organism evidence="1 2">
    <name type="scientific">Azospirillum brasilense</name>
    <dbReference type="NCBI Taxonomy" id="192"/>
    <lineage>
        <taxon>Bacteria</taxon>
        <taxon>Pseudomonadati</taxon>
        <taxon>Pseudomonadota</taxon>
        <taxon>Alphaproteobacteria</taxon>
        <taxon>Rhodospirillales</taxon>
        <taxon>Azospirillaceae</taxon>
        <taxon>Azospirillum</taxon>
    </lineage>
</organism>
<reference evidence="1 2" key="1">
    <citation type="submission" date="2018-07" db="EMBL/GenBank/DDBJ databases">
        <title>Genome sequence of Roseomonas fauriae ATCC 49958.</title>
        <authorList>
            <person name="Sant'Anna F.H."/>
            <person name="Baldani J.I."/>
            <person name="Zilli J.E."/>
            <person name="Reis V.M."/>
            <person name="Hartmann A."/>
            <person name="Cruz L."/>
            <person name="de Souza E.M."/>
            <person name="de Oliveira Pedrosa F."/>
            <person name="Passaglia L.M.P."/>
        </authorList>
    </citation>
    <scope>NUCLEOTIDE SEQUENCE [LARGE SCALE GENOMIC DNA]</scope>
    <source>
        <strain evidence="1 2">ATCC 49958</strain>
    </source>
</reference>
<sequence>MPLLKRLVAVELIHRTRNPTNERQVIVSLTDQGLALRSKAGCLGDTLLRASGQSPDALGKLNREIAQLRDAVYAHIGGWASLDAH</sequence>